<accession>A0ABV0GN37</accession>
<dbReference type="Proteomes" id="UP001448614">
    <property type="component" value="Unassembled WGS sequence"/>
</dbReference>
<keyword evidence="3" id="KW-1003">Cell membrane</keyword>
<dbReference type="Pfam" id="PF00528">
    <property type="entry name" value="BPD_transp_1"/>
    <property type="match status" value="1"/>
</dbReference>
<keyword evidence="2 7" id="KW-0813">Transport</keyword>
<evidence type="ECO:0000256" key="2">
    <source>
        <dbReference type="ARBA" id="ARBA00022448"/>
    </source>
</evidence>
<evidence type="ECO:0000256" key="6">
    <source>
        <dbReference type="ARBA" id="ARBA00023136"/>
    </source>
</evidence>
<evidence type="ECO:0000256" key="3">
    <source>
        <dbReference type="ARBA" id="ARBA00022475"/>
    </source>
</evidence>
<evidence type="ECO:0000259" key="9">
    <source>
        <dbReference type="PROSITE" id="PS50928"/>
    </source>
</evidence>
<evidence type="ECO:0000256" key="5">
    <source>
        <dbReference type="ARBA" id="ARBA00022989"/>
    </source>
</evidence>
<feature type="region of interest" description="Disordered" evidence="8">
    <location>
        <begin position="1"/>
        <end position="43"/>
    </location>
</feature>
<name>A0ABV0GN37_PAENI</name>
<keyword evidence="5 7" id="KW-1133">Transmembrane helix</keyword>
<dbReference type="EMBL" id="JBBMFV010000004">
    <property type="protein sequence ID" value="MEO3939924.1"/>
    <property type="molecule type" value="Genomic_DNA"/>
</dbReference>
<feature type="compositionally biased region" description="Basic residues" evidence="8">
    <location>
        <begin position="33"/>
        <end position="43"/>
    </location>
</feature>
<evidence type="ECO:0000313" key="11">
    <source>
        <dbReference type="Proteomes" id="UP001448614"/>
    </source>
</evidence>
<feature type="transmembrane region" description="Helical" evidence="7">
    <location>
        <begin position="51"/>
        <end position="70"/>
    </location>
</feature>
<keyword evidence="11" id="KW-1185">Reference proteome</keyword>
<evidence type="ECO:0000256" key="1">
    <source>
        <dbReference type="ARBA" id="ARBA00004651"/>
    </source>
</evidence>
<dbReference type="PANTHER" id="PTHR30193:SF37">
    <property type="entry name" value="INNER MEMBRANE ABC TRANSPORTER PERMEASE PROTEIN YCJO"/>
    <property type="match status" value="1"/>
</dbReference>
<feature type="transmembrane region" description="Helical" evidence="7">
    <location>
        <begin position="150"/>
        <end position="170"/>
    </location>
</feature>
<evidence type="ECO:0000256" key="4">
    <source>
        <dbReference type="ARBA" id="ARBA00022692"/>
    </source>
</evidence>
<dbReference type="RefSeq" id="WP_223944800.1">
    <property type="nucleotide sequence ID" value="NZ_JBBMFV010000004.1"/>
</dbReference>
<protein>
    <submittedName>
        <fullName evidence="10">Sugar ABC transporter permease</fullName>
    </submittedName>
</protein>
<dbReference type="PANTHER" id="PTHR30193">
    <property type="entry name" value="ABC TRANSPORTER PERMEASE PROTEIN"/>
    <property type="match status" value="1"/>
</dbReference>
<feature type="transmembrane region" description="Helical" evidence="7">
    <location>
        <begin position="117"/>
        <end position="138"/>
    </location>
</feature>
<dbReference type="InterPro" id="IPR035906">
    <property type="entry name" value="MetI-like_sf"/>
</dbReference>
<dbReference type="CDD" id="cd06261">
    <property type="entry name" value="TM_PBP2"/>
    <property type="match status" value="1"/>
</dbReference>
<comment type="caution">
    <text evidence="10">The sequence shown here is derived from an EMBL/GenBank/DDBJ whole genome shotgun (WGS) entry which is preliminary data.</text>
</comment>
<dbReference type="PROSITE" id="PS50928">
    <property type="entry name" value="ABC_TM1"/>
    <property type="match status" value="1"/>
</dbReference>
<organism evidence="10 11">
    <name type="scientific">Paenarthrobacter nicotinovorans</name>
    <name type="common">Arthrobacter nicotinovorans</name>
    <dbReference type="NCBI Taxonomy" id="29320"/>
    <lineage>
        <taxon>Bacteria</taxon>
        <taxon>Bacillati</taxon>
        <taxon>Actinomycetota</taxon>
        <taxon>Actinomycetes</taxon>
        <taxon>Micrococcales</taxon>
        <taxon>Micrococcaceae</taxon>
        <taxon>Paenarthrobacter</taxon>
    </lineage>
</organism>
<evidence type="ECO:0000256" key="7">
    <source>
        <dbReference type="RuleBase" id="RU363032"/>
    </source>
</evidence>
<feature type="transmembrane region" description="Helical" evidence="7">
    <location>
        <begin position="201"/>
        <end position="222"/>
    </location>
</feature>
<dbReference type="InterPro" id="IPR000515">
    <property type="entry name" value="MetI-like"/>
</dbReference>
<dbReference type="SUPFAM" id="SSF161098">
    <property type="entry name" value="MetI-like"/>
    <property type="match status" value="1"/>
</dbReference>
<sequence>MSTTAEKPASPNSGPPAGGAQRGAAHASPATAGRKRNKSRKVRRLSRRDKIVLGIMVGLPTLIQLLFVWLPTLASIGLSFTRWNGLDLADIKSAGTENYEFISQNYPPFWPAMQHNVLWLAFLALIATPLGLLLAVLLDQKIRGSKIYQSIFFTPVMLSLALIGIIWQLFYNRDSGLLNFLLGTAGTPQAVDWFGDSNVNIWAAMIAATWRHAGYVMILYLAGLKGVDPALREAASIDGANAVQTFFRVVFPAMRPVNIVIVVITIIESLRAFDIVYVINRGTNGLELLSALVIQNLIGEGQVIGVGSALAVVLLVISLVPIVFYLIRTFGKEKEA</sequence>
<evidence type="ECO:0000256" key="8">
    <source>
        <dbReference type="SAM" id="MobiDB-lite"/>
    </source>
</evidence>
<evidence type="ECO:0000313" key="10">
    <source>
        <dbReference type="EMBL" id="MEO3939924.1"/>
    </source>
</evidence>
<feature type="domain" description="ABC transmembrane type-1" evidence="9">
    <location>
        <begin position="113"/>
        <end position="325"/>
    </location>
</feature>
<proteinExistence type="inferred from homology"/>
<comment type="subcellular location">
    <subcellularLocation>
        <location evidence="1 7">Cell membrane</location>
        <topology evidence="1 7">Multi-pass membrane protein</topology>
    </subcellularLocation>
</comment>
<keyword evidence="4 7" id="KW-0812">Transmembrane</keyword>
<gene>
    <name evidence="10" type="ORF">V3C41_02430</name>
</gene>
<comment type="similarity">
    <text evidence="7">Belongs to the binding-protein-dependent transport system permease family.</text>
</comment>
<keyword evidence="6 7" id="KW-0472">Membrane</keyword>
<feature type="transmembrane region" description="Helical" evidence="7">
    <location>
        <begin position="303"/>
        <end position="327"/>
    </location>
</feature>
<reference evidence="10 11" key="1">
    <citation type="journal article" date="2024" name="Appl. Microbiol. Biotechnol.">
        <title>Biosynthetic gene clusters with biotechnological applications in novel Antarctic isolates from Actinomycetota.</title>
        <authorList>
            <person name="Bruna P."/>
            <person name="Nunez-Montero K."/>
            <person name="Contreras M.J."/>
            <person name="Leal K."/>
            <person name="Garcia M."/>
            <person name="Abanto M."/>
            <person name="Barrientos L."/>
        </authorList>
    </citation>
    <scope>NUCLEOTIDE SEQUENCE [LARGE SCALE GENOMIC DNA]</scope>
    <source>
        <strain evidence="10 11">Se16.17</strain>
    </source>
</reference>
<dbReference type="Gene3D" id="1.10.3720.10">
    <property type="entry name" value="MetI-like"/>
    <property type="match status" value="1"/>
</dbReference>
<dbReference type="InterPro" id="IPR051393">
    <property type="entry name" value="ABC_transporter_permease"/>
</dbReference>